<feature type="compositionally biased region" description="Polar residues" evidence="1">
    <location>
        <begin position="1"/>
        <end position="21"/>
    </location>
</feature>
<dbReference type="EMBL" id="HE797189">
    <property type="protein sequence ID" value="CCM05387.1"/>
    <property type="molecule type" value="Genomic_DNA"/>
</dbReference>
<dbReference type="InParanoid" id="J4I0Z9"/>
<dbReference type="GeneID" id="24100298"/>
<dbReference type="HOGENOM" id="CLU_186274_1_0_1"/>
<gene>
    <name evidence="3" type="ORF">FIBRA_07603</name>
</gene>
<reference evidence="3 4" key="1">
    <citation type="journal article" date="2012" name="Appl. Environ. Microbiol.">
        <title>Short-read sequencing for genomic analysis of the brown rot fungus Fibroporia radiculosa.</title>
        <authorList>
            <person name="Tang J.D."/>
            <person name="Perkins A.D."/>
            <person name="Sonstegard T.S."/>
            <person name="Schroeder S.G."/>
            <person name="Burgess S.C."/>
            <person name="Diehl S.V."/>
        </authorList>
    </citation>
    <scope>NUCLEOTIDE SEQUENCE [LARGE SCALE GENOMIC DNA]</scope>
    <source>
        <strain evidence="3 4">TFFH 294</strain>
    </source>
</reference>
<protein>
    <recommendedName>
        <fullName evidence="2">Distal membrane-arm assembly complex protein 1-like domain-containing protein</fullName>
    </recommendedName>
</protein>
<organism evidence="3 4">
    <name type="scientific">Fibroporia radiculosa</name>
    <dbReference type="NCBI Taxonomy" id="599839"/>
    <lineage>
        <taxon>Eukaryota</taxon>
        <taxon>Fungi</taxon>
        <taxon>Dikarya</taxon>
        <taxon>Basidiomycota</taxon>
        <taxon>Agaricomycotina</taxon>
        <taxon>Agaricomycetes</taxon>
        <taxon>Polyporales</taxon>
        <taxon>Fibroporiaceae</taxon>
        <taxon>Fibroporia</taxon>
    </lineage>
</organism>
<sequence length="78" mass="8062">MSVLESQPTPSQASGQSQPRQPQDCLACRVIGTAALGGVGIYALNQSRAHQPGSVVGKRIVAGLGVCFLVASALRWSK</sequence>
<name>J4I0Z9_9APHY</name>
<proteinExistence type="predicted"/>
<dbReference type="AlphaFoldDB" id="J4I0Z9"/>
<dbReference type="Proteomes" id="UP000006352">
    <property type="component" value="Unassembled WGS sequence"/>
</dbReference>
<feature type="region of interest" description="Disordered" evidence="1">
    <location>
        <begin position="1"/>
        <end position="22"/>
    </location>
</feature>
<feature type="domain" description="Distal membrane-arm assembly complex protein 1-like" evidence="2">
    <location>
        <begin position="24"/>
        <end position="66"/>
    </location>
</feature>
<keyword evidence="4" id="KW-1185">Reference proteome</keyword>
<evidence type="ECO:0000259" key="2">
    <source>
        <dbReference type="Pfam" id="PF15055"/>
    </source>
</evidence>
<accession>J4I0Z9</accession>
<dbReference type="OrthoDB" id="6604875at2759"/>
<dbReference type="Pfam" id="PF15055">
    <property type="entry name" value="DMAC1_Dmo2"/>
    <property type="match status" value="1"/>
</dbReference>
<evidence type="ECO:0000256" key="1">
    <source>
        <dbReference type="SAM" id="MobiDB-lite"/>
    </source>
</evidence>
<evidence type="ECO:0000313" key="3">
    <source>
        <dbReference type="EMBL" id="CCM05387.1"/>
    </source>
</evidence>
<evidence type="ECO:0000313" key="4">
    <source>
        <dbReference type="Proteomes" id="UP000006352"/>
    </source>
</evidence>
<dbReference type="RefSeq" id="XP_012184670.1">
    <property type="nucleotide sequence ID" value="XM_012329280.1"/>
</dbReference>
<dbReference type="InterPro" id="IPR028036">
    <property type="entry name" value="DMAC1-like_dom"/>
</dbReference>